<evidence type="ECO:0000313" key="4">
    <source>
        <dbReference type="Proteomes" id="UP000823486"/>
    </source>
</evidence>
<evidence type="ECO:0000313" key="3">
    <source>
        <dbReference type="EMBL" id="MBM7693151.1"/>
    </source>
</evidence>
<feature type="transmembrane region" description="Helical" evidence="1">
    <location>
        <begin position="9"/>
        <end position="26"/>
    </location>
</feature>
<dbReference type="Proteomes" id="UP000823486">
    <property type="component" value="Unassembled WGS sequence"/>
</dbReference>
<feature type="transmembrane region" description="Helical" evidence="1">
    <location>
        <begin position="182"/>
        <end position="202"/>
    </location>
</feature>
<dbReference type="EMBL" id="JAFBFI010000010">
    <property type="protein sequence ID" value="MBM7693151.1"/>
    <property type="molecule type" value="Genomic_DNA"/>
</dbReference>
<gene>
    <name evidence="3" type="ORF">JOC77_002590</name>
</gene>
<comment type="caution">
    <text evidence="3">The sequence shown here is derived from an EMBL/GenBank/DDBJ whole genome shotgun (WGS) entry which is preliminary data.</text>
</comment>
<evidence type="ECO:0000256" key="1">
    <source>
        <dbReference type="SAM" id="Phobius"/>
    </source>
</evidence>
<dbReference type="GO" id="GO:0006508">
    <property type="term" value="P:proteolysis"/>
    <property type="evidence" value="ECO:0007669"/>
    <property type="project" value="UniProtKB-KW"/>
</dbReference>
<feature type="transmembrane region" description="Helical" evidence="1">
    <location>
        <begin position="62"/>
        <end position="86"/>
    </location>
</feature>
<keyword evidence="1" id="KW-0472">Membrane</keyword>
<keyword evidence="4" id="KW-1185">Reference proteome</keyword>
<sequence length="207" mass="23814">MPAILKDKKLWIGLLLAHLWIFASYLSIPHFWGIYTAASGCLLLFTLSAREIYIKKLSVKDLLLGAISGLLLYGLFYAGLVFFNFLKVNLSYAADQLYFYYKPKELWQYFVLVFLLIPAEELFWRGFIQKRLSHYFSFYSCILLSALLYSLPMLYSRNAALVAAGLVSGLFWGFHFQASRSLPAVILSHLVFDIFLLIIFPLESGQY</sequence>
<feature type="transmembrane region" description="Helical" evidence="1">
    <location>
        <begin position="106"/>
        <end position="124"/>
    </location>
</feature>
<organism evidence="3 4">
    <name type="scientific">Peribacillus deserti</name>
    <dbReference type="NCBI Taxonomy" id="673318"/>
    <lineage>
        <taxon>Bacteria</taxon>
        <taxon>Bacillati</taxon>
        <taxon>Bacillota</taxon>
        <taxon>Bacilli</taxon>
        <taxon>Bacillales</taxon>
        <taxon>Bacillaceae</taxon>
        <taxon>Peribacillus</taxon>
    </lineage>
</organism>
<feature type="domain" description="CAAX prenyl protease 2/Lysostaphin resistance protein A-like" evidence="2">
    <location>
        <begin position="104"/>
        <end position="194"/>
    </location>
</feature>
<keyword evidence="3" id="KW-0378">Hydrolase</keyword>
<keyword evidence="1" id="KW-0812">Transmembrane</keyword>
<name>A0ABS2QJ17_9BACI</name>
<reference evidence="3 4" key="1">
    <citation type="submission" date="2021-01" db="EMBL/GenBank/DDBJ databases">
        <title>Genomic Encyclopedia of Type Strains, Phase IV (KMG-IV): sequencing the most valuable type-strain genomes for metagenomic binning, comparative biology and taxonomic classification.</title>
        <authorList>
            <person name="Goeker M."/>
        </authorList>
    </citation>
    <scope>NUCLEOTIDE SEQUENCE [LARGE SCALE GENOMIC DNA]</scope>
    <source>
        <strain evidence="3 4">DSM 105482</strain>
    </source>
</reference>
<feature type="transmembrane region" description="Helical" evidence="1">
    <location>
        <begin position="136"/>
        <end position="152"/>
    </location>
</feature>
<dbReference type="RefSeq" id="WP_204543750.1">
    <property type="nucleotide sequence ID" value="NZ_JAFBFI010000010.1"/>
</dbReference>
<dbReference type="InterPro" id="IPR003675">
    <property type="entry name" value="Rce1/LyrA-like_dom"/>
</dbReference>
<accession>A0ABS2QJ17</accession>
<protein>
    <submittedName>
        <fullName evidence="3">Membrane protease YdiL (CAAX protease family)</fullName>
    </submittedName>
</protein>
<dbReference type="GO" id="GO:0008233">
    <property type="term" value="F:peptidase activity"/>
    <property type="evidence" value="ECO:0007669"/>
    <property type="project" value="UniProtKB-KW"/>
</dbReference>
<keyword evidence="1" id="KW-1133">Transmembrane helix</keyword>
<keyword evidence="3" id="KW-0645">Protease</keyword>
<evidence type="ECO:0000259" key="2">
    <source>
        <dbReference type="Pfam" id="PF02517"/>
    </source>
</evidence>
<feature type="transmembrane region" description="Helical" evidence="1">
    <location>
        <begin position="158"/>
        <end position="175"/>
    </location>
</feature>
<dbReference type="Pfam" id="PF02517">
    <property type="entry name" value="Rce1-like"/>
    <property type="match status" value="1"/>
</dbReference>
<proteinExistence type="predicted"/>